<dbReference type="InterPro" id="IPR036860">
    <property type="entry name" value="SH2_dom_sf"/>
</dbReference>
<feature type="compositionally biased region" description="Polar residues" evidence="1">
    <location>
        <begin position="581"/>
        <end position="592"/>
    </location>
</feature>
<sequence>MEVLLCKIQTTEESNVCLEFDQRRSPALIWHNQSWFQLSNFPNSITNERTYHTLRPFYFGPEHSYVNRHDAIQQNKSCQYLAAHSSLVEVMILVEAPLEAQRIFVMNQETDHLHSTIMAQPMDWTSTQTVWMAKQPTQRNRRATVGPLSGKSPSTSPVTSPSLNRRSMAIIPPKELLQSGLSQATVNPSLSTHRLSAPPAVSAAALSGESVTSPTGFRAVHSKCKNMMMVLNRKSSTHLNSQILEELRMEKKLKCAWTGWIKYKNGSFGNTSTRFFGLIKGENLSLYRSEEDANPKHVIGHLSKYDLTEIEPLSVRITSQILNKTYLFKSTDGPTHDACLVILNKLCAIPQGHELSAENFADISWDTSPTASPRQSSLLTLEEKIATNFKSEDIEWSEFYANVKKVLGCNLSTAEQETLRDFLSRNLEGQVNRSEWARLAQHMGPLISSDQKDDRGWTLSEICKILQPTYFHGFVDVETAEKLLGEKQFLVRFSSIAGHLTLTSVFEGKLVYGRLIPFKRQGRVQYKTDSNDGNFNTIDDIIECFGFGGKGVERQKKFTRATMMREQTMMREEESREATKRASSNPIYCSTD</sequence>
<proteinExistence type="predicted"/>
<gene>
    <name evidence="2" type="ORF">PROFUN_14668</name>
</gene>
<evidence type="ECO:0000256" key="1">
    <source>
        <dbReference type="SAM" id="MobiDB-lite"/>
    </source>
</evidence>
<reference evidence="2 3" key="1">
    <citation type="journal article" date="2018" name="Genome Biol. Evol.">
        <title>Multiple Roots of Fruiting Body Formation in Amoebozoa.</title>
        <authorList>
            <person name="Hillmann F."/>
            <person name="Forbes G."/>
            <person name="Novohradska S."/>
            <person name="Ferling I."/>
            <person name="Riege K."/>
            <person name="Groth M."/>
            <person name="Westermann M."/>
            <person name="Marz M."/>
            <person name="Spaller T."/>
            <person name="Winckler T."/>
            <person name="Schaap P."/>
            <person name="Glockner G."/>
        </authorList>
    </citation>
    <scope>NUCLEOTIDE SEQUENCE [LARGE SCALE GENOMIC DNA]</scope>
    <source>
        <strain evidence="2 3">Jena</strain>
    </source>
</reference>
<dbReference type="CDD" id="cd00173">
    <property type="entry name" value="SH2"/>
    <property type="match status" value="1"/>
</dbReference>
<dbReference type="InParanoid" id="A0A2P6MZ32"/>
<protein>
    <submittedName>
        <fullName evidence="2">Uncharacterized protein</fullName>
    </submittedName>
</protein>
<dbReference type="EMBL" id="MDYQ01000290">
    <property type="protein sequence ID" value="PRP76967.1"/>
    <property type="molecule type" value="Genomic_DNA"/>
</dbReference>
<dbReference type="SUPFAM" id="SSF50729">
    <property type="entry name" value="PH domain-like"/>
    <property type="match status" value="1"/>
</dbReference>
<feature type="region of interest" description="Disordered" evidence="1">
    <location>
        <begin position="136"/>
        <end position="163"/>
    </location>
</feature>
<dbReference type="AlphaFoldDB" id="A0A2P6MZ32"/>
<organism evidence="2 3">
    <name type="scientific">Planoprotostelium fungivorum</name>
    <dbReference type="NCBI Taxonomy" id="1890364"/>
    <lineage>
        <taxon>Eukaryota</taxon>
        <taxon>Amoebozoa</taxon>
        <taxon>Evosea</taxon>
        <taxon>Variosea</taxon>
        <taxon>Cavosteliida</taxon>
        <taxon>Cavosteliaceae</taxon>
        <taxon>Planoprotostelium</taxon>
    </lineage>
</organism>
<keyword evidence="3" id="KW-1185">Reference proteome</keyword>
<evidence type="ECO:0000313" key="2">
    <source>
        <dbReference type="EMBL" id="PRP76967.1"/>
    </source>
</evidence>
<feature type="compositionally biased region" description="Basic and acidic residues" evidence="1">
    <location>
        <begin position="568"/>
        <end position="580"/>
    </location>
</feature>
<evidence type="ECO:0000313" key="3">
    <source>
        <dbReference type="Proteomes" id="UP000241769"/>
    </source>
</evidence>
<feature type="compositionally biased region" description="Low complexity" evidence="1">
    <location>
        <begin position="152"/>
        <end position="162"/>
    </location>
</feature>
<dbReference type="Gene3D" id="3.30.505.10">
    <property type="entry name" value="SH2 domain"/>
    <property type="match status" value="1"/>
</dbReference>
<accession>A0A2P6MZ32</accession>
<dbReference type="Proteomes" id="UP000241769">
    <property type="component" value="Unassembled WGS sequence"/>
</dbReference>
<dbReference type="SUPFAM" id="SSF55550">
    <property type="entry name" value="SH2 domain"/>
    <property type="match status" value="1"/>
</dbReference>
<feature type="region of interest" description="Disordered" evidence="1">
    <location>
        <begin position="568"/>
        <end position="592"/>
    </location>
</feature>
<comment type="caution">
    <text evidence="2">The sequence shown here is derived from an EMBL/GenBank/DDBJ whole genome shotgun (WGS) entry which is preliminary data.</text>
</comment>
<name>A0A2P6MZ32_9EUKA</name>